<dbReference type="Pfam" id="PF13692">
    <property type="entry name" value="Glyco_trans_1_4"/>
    <property type="match status" value="1"/>
</dbReference>
<dbReference type="Gene3D" id="3.40.50.2000">
    <property type="entry name" value="Glycogen Phosphorylase B"/>
    <property type="match status" value="2"/>
</dbReference>
<dbReference type="AlphaFoldDB" id="A0A154V2I8"/>
<dbReference type="SUPFAM" id="SSF53756">
    <property type="entry name" value="UDP-Glycosyltransferase/glycogen phosphorylase"/>
    <property type="match status" value="1"/>
</dbReference>
<dbReference type="Proteomes" id="UP000076218">
    <property type="component" value="Unassembled WGS sequence"/>
</dbReference>
<protein>
    <recommendedName>
        <fullName evidence="3">Glycosyltransferase</fullName>
    </recommendedName>
</protein>
<reference evidence="1 2" key="1">
    <citation type="submission" date="2016-01" db="EMBL/GenBank/DDBJ databases">
        <title>Draft genome sequence of Clavibacter michiganensis subsp. tessellarius DOAB 609.</title>
        <authorList>
            <person name="Tambong J.T."/>
        </authorList>
    </citation>
    <scope>NUCLEOTIDE SEQUENCE [LARGE SCALE GENOMIC DNA]</scope>
    <source>
        <strain evidence="1 2">DOAB 609</strain>
    </source>
</reference>
<dbReference type="CDD" id="cd03801">
    <property type="entry name" value="GT4_PimA-like"/>
    <property type="match status" value="1"/>
</dbReference>
<organism evidence="1 2">
    <name type="scientific">Clavibacter tessellarius</name>
    <dbReference type="NCBI Taxonomy" id="31965"/>
    <lineage>
        <taxon>Bacteria</taxon>
        <taxon>Bacillati</taxon>
        <taxon>Actinomycetota</taxon>
        <taxon>Actinomycetes</taxon>
        <taxon>Micrococcales</taxon>
        <taxon>Microbacteriaceae</taxon>
        <taxon>Clavibacter</taxon>
    </lineage>
</organism>
<dbReference type="STRING" id="31965.AWH51_07335"/>
<name>A0A154V2I8_9MICO</name>
<evidence type="ECO:0008006" key="3">
    <source>
        <dbReference type="Google" id="ProtNLM"/>
    </source>
</evidence>
<dbReference type="PANTHER" id="PTHR12526">
    <property type="entry name" value="GLYCOSYLTRANSFERASE"/>
    <property type="match status" value="1"/>
</dbReference>
<proteinExistence type="predicted"/>
<dbReference type="GO" id="GO:0016757">
    <property type="term" value="F:glycosyltransferase activity"/>
    <property type="evidence" value="ECO:0007669"/>
    <property type="project" value="TreeGrafter"/>
</dbReference>
<evidence type="ECO:0000313" key="1">
    <source>
        <dbReference type="EMBL" id="KZC95572.1"/>
    </source>
</evidence>
<dbReference type="PANTHER" id="PTHR12526:SF590">
    <property type="entry name" value="ALPHA-MALTOSE-1-PHOSPHATE SYNTHASE"/>
    <property type="match status" value="1"/>
</dbReference>
<sequence length="335" mass="36117">MPRWRARHAAGEVPGEWPYGLDALRAHDADVTIAALRAPGRVDALRDRIPALRRRPARPADPAARDIGITWDENAARRMLLTRPHREMYTGVIWVTDMLARGTGGDLGRMRDVLRRMDGLWVLSRGQVDPLREFVGPDGPPVRFCAFGVDESFYPARPSADRPCVVSVGGDRDRDPATLFPALARVHAAVPEAEIVVQSASDLPAPEGVRKVPYFTHGELADLYARASVVAVATRDNLHVSGMTVSLEAMATGRPVVVTGTPGTDDYVVPGRTGVITPVGDPEVMADAVIGLLRDPARARELGAAGRREVEARLTTRHLVAGLADLLELGPAARG</sequence>
<gene>
    <name evidence="1" type="ORF">AWH51_07335</name>
</gene>
<dbReference type="EMBL" id="LQXA01000021">
    <property type="protein sequence ID" value="KZC95572.1"/>
    <property type="molecule type" value="Genomic_DNA"/>
</dbReference>
<accession>A0A154V2I8</accession>
<comment type="caution">
    <text evidence="1">The sequence shown here is derived from an EMBL/GenBank/DDBJ whole genome shotgun (WGS) entry which is preliminary data.</text>
</comment>
<evidence type="ECO:0000313" key="2">
    <source>
        <dbReference type="Proteomes" id="UP000076218"/>
    </source>
</evidence>